<protein>
    <recommendedName>
        <fullName evidence="4">Secreted protein</fullName>
    </recommendedName>
</protein>
<dbReference type="EMBL" id="FOBF01000005">
    <property type="protein sequence ID" value="SEL56710.1"/>
    <property type="molecule type" value="Genomic_DNA"/>
</dbReference>
<evidence type="ECO:0000256" key="1">
    <source>
        <dbReference type="SAM" id="SignalP"/>
    </source>
</evidence>
<dbReference type="PROSITE" id="PS51318">
    <property type="entry name" value="TAT"/>
    <property type="match status" value="1"/>
</dbReference>
<evidence type="ECO:0008006" key="4">
    <source>
        <dbReference type="Google" id="ProtNLM"/>
    </source>
</evidence>
<dbReference type="Proteomes" id="UP000198953">
    <property type="component" value="Unassembled WGS sequence"/>
</dbReference>
<proteinExistence type="predicted"/>
<keyword evidence="1" id="KW-0732">Signal</keyword>
<feature type="signal peptide" evidence="1">
    <location>
        <begin position="1"/>
        <end position="34"/>
    </location>
</feature>
<name>A0A1H7R8X2_9ACTN</name>
<accession>A0A1H7R8X2</accession>
<evidence type="ECO:0000313" key="3">
    <source>
        <dbReference type="Proteomes" id="UP000198953"/>
    </source>
</evidence>
<reference evidence="2 3" key="1">
    <citation type="submission" date="2016-10" db="EMBL/GenBank/DDBJ databases">
        <authorList>
            <person name="de Groot N.N."/>
        </authorList>
    </citation>
    <scope>NUCLEOTIDE SEQUENCE [LARGE SCALE GENOMIC DNA]</scope>
    <source>
        <strain evidence="2 3">DSM 43357</strain>
    </source>
</reference>
<sequence length="198" mass="21207">MTIAINRALVTRVLATAAAAAAAAVLTTPPAAHAAATKKVTFRGMTLAIPSTWVVEKDHTGDWVSLSTRKCRDADTACPALQLVGPKVLKGGDYLESYKPGSPFAPSTGVAACRLNPTTKYGERFVGAKPLTSGYRPVGAGHKAEYRVWAGECYSFKTDKRTATFKQREWYLPKSKILIVDGYGIAATDAIIKTATWN</sequence>
<evidence type="ECO:0000313" key="2">
    <source>
        <dbReference type="EMBL" id="SEL56710.1"/>
    </source>
</evidence>
<feature type="chain" id="PRO_5011634188" description="Secreted protein" evidence="1">
    <location>
        <begin position="35"/>
        <end position="198"/>
    </location>
</feature>
<organism evidence="2 3">
    <name type="scientific">Nonomuraea pusilla</name>
    <dbReference type="NCBI Taxonomy" id="46177"/>
    <lineage>
        <taxon>Bacteria</taxon>
        <taxon>Bacillati</taxon>
        <taxon>Actinomycetota</taxon>
        <taxon>Actinomycetes</taxon>
        <taxon>Streptosporangiales</taxon>
        <taxon>Streptosporangiaceae</taxon>
        <taxon>Nonomuraea</taxon>
    </lineage>
</organism>
<dbReference type="AlphaFoldDB" id="A0A1H7R8X2"/>
<keyword evidence="3" id="KW-1185">Reference proteome</keyword>
<gene>
    <name evidence="2" type="ORF">SAMN05660976_02848</name>
</gene>
<dbReference type="InterPro" id="IPR006311">
    <property type="entry name" value="TAT_signal"/>
</dbReference>